<evidence type="ECO:0000256" key="1">
    <source>
        <dbReference type="ARBA" id="ARBA00004687"/>
    </source>
</evidence>
<evidence type="ECO:0000256" key="2">
    <source>
        <dbReference type="ARBA" id="ARBA00009610"/>
    </source>
</evidence>
<dbReference type="Proteomes" id="UP000190831">
    <property type="component" value="Chromosome E"/>
</dbReference>
<reference evidence="6" key="1">
    <citation type="submission" date="2016-03" db="EMBL/GenBank/DDBJ databases">
        <authorList>
            <person name="Devillers H."/>
        </authorList>
    </citation>
    <scope>NUCLEOTIDE SEQUENCE [LARGE SCALE GENOMIC DNA]</scope>
</reference>
<organism evidence="5 6">
    <name type="scientific">Lachancea fermentati</name>
    <name type="common">Zygosaccharomyces fermentati</name>
    <dbReference type="NCBI Taxonomy" id="4955"/>
    <lineage>
        <taxon>Eukaryota</taxon>
        <taxon>Fungi</taxon>
        <taxon>Dikarya</taxon>
        <taxon>Ascomycota</taxon>
        <taxon>Saccharomycotina</taxon>
        <taxon>Saccharomycetes</taxon>
        <taxon>Saccharomycetales</taxon>
        <taxon>Saccharomycetaceae</taxon>
        <taxon>Lachancea</taxon>
    </lineage>
</organism>
<protein>
    <submittedName>
        <fullName evidence="5">LAFE_0E11056g1_1</fullName>
    </submittedName>
</protein>
<dbReference type="PANTHER" id="PTHR15231">
    <property type="entry name" value="PHOSPHATIDYLINOSITOL N-ACETYLGLUCOSAMINYLTRANSFERASE SUBUNIT H"/>
    <property type="match status" value="1"/>
</dbReference>
<dbReference type="PANTHER" id="PTHR15231:SF1">
    <property type="entry name" value="PHOSPHATIDYLINOSITOL N-ACETYLGLUCOSAMINYLTRANSFERASE SUBUNIT H"/>
    <property type="match status" value="1"/>
</dbReference>
<dbReference type="OMA" id="NASAFWI"/>
<feature type="transmembrane region" description="Helical" evidence="3">
    <location>
        <begin position="62"/>
        <end position="79"/>
    </location>
</feature>
<feature type="transmembrane region" description="Helical" evidence="3">
    <location>
        <begin position="85"/>
        <end position="105"/>
    </location>
</feature>
<dbReference type="GO" id="GO:0006506">
    <property type="term" value="P:GPI anchor biosynthetic process"/>
    <property type="evidence" value="ECO:0007669"/>
    <property type="project" value="InterPro"/>
</dbReference>
<dbReference type="GO" id="GO:0000506">
    <property type="term" value="C:glycosylphosphatidylinositol-N-acetylglucosaminyltransferase (GPI-GnT) complex"/>
    <property type="evidence" value="ECO:0007669"/>
    <property type="project" value="InterPro"/>
</dbReference>
<dbReference type="InterPro" id="IPR044215">
    <property type="entry name" value="PIG-H"/>
</dbReference>
<keyword evidence="3" id="KW-0472">Membrane</keyword>
<keyword evidence="3" id="KW-0812">Transmembrane</keyword>
<evidence type="ECO:0000259" key="4">
    <source>
        <dbReference type="Pfam" id="PF10181"/>
    </source>
</evidence>
<proteinExistence type="inferred from homology"/>
<dbReference type="Pfam" id="PF10181">
    <property type="entry name" value="PIG-H"/>
    <property type="match status" value="1"/>
</dbReference>
<dbReference type="OrthoDB" id="6256716at2759"/>
<name>A0A1G4MDL6_LACFM</name>
<feature type="domain" description="Phosphatidylinositol N-acetylglucosaminyltransferase subunit H conserved" evidence="4">
    <location>
        <begin position="83"/>
        <end position="157"/>
    </location>
</feature>
<dbReference type="STRING" id="4955.A0A1G4MDL6"/>
<sequence length="161" mass="18753">MVKRKYEVSIENEPNGNYRRFVVIPNHYRRSWLVNLTLFLIVNASAFWIVSKYVLTTPTKRAMIQSAIVFASLFFLRNPTIESFYVFRSIGVQISSMSGCILLPLSLNYKLLEQNEFIPLDLIGDIIINEGFYKGFKVIFYIAVVRKEARSLQLIFKVRLT</sequence>
<gene>
    <name evidence="5" type="ORF">LAFE_0E11056G</name>
</gene>
<evidence type="ECO:0000313" key="5">
    <source>
        <dbReference type="EMBL" id="SCW01960.1"/>
    </source>
</evidence>
<comment type="pathway">
    <text evidence="1">Glycolipid biosynthesis; glycosylphosphatidylinositol-anchor biosynthesis.</text>
</comment>
<keyword evidence="3" id="KW-1133">Transmembrane helix</keyword>
<evidence type="ECO:0000256" key="3">
    <source>
        <dbReference type="SAM" id="Phobius"/>
    </source>
</evidence>
<feature type="transmembrane region" description="Helical" evidence="3">
    <location>
        <begin position="32"/>
        <end position="50"/>
    </location>
</feature>
<dbReference type="AlphaFoldDB" id="A0A1G4MDL6"/>
<accession>A0A1G4MDL6</accession>
<evidence type="ECO:0000313" key="6">
    <source>
        <dbReference type="Proteomes" id="UP000190831"/>
    </source>
</evidence>
<comment type="similarity">
    <text evidence="2">Belongs to the PIGH family.</text>
</comment>
<dbReference type="EMBL" id="LT598488">
    <property type="protein sequence ID" value="SCW01960.1"/>
    <property type="molecule type" value="Genomic_DNA"/>
</dbReference>
<dbReference type="InterPro" id="IPR019328">
    <property type="entry name" value="PIGH-H_dom"/>
</dbReference>
<keyword evidence="6" id="KW-1185">Reference proteome</keyword>